<evidence type="ECO:0000313" key="2">
    <source>
        <dbReference type="EMBL" id="SHI95076.1"/>
    </source>
</evidence>
<evidence type="ECO:0000313" key="3">
    <source>
        <dbReference type="Proteomes" id="UP000183994"/>
    </source>
</evidence>
<dbReference type="OrthoDB" id="5411676at2"/>
<dbReference type="InterPro" id="IPR001509">
    <property type="entry name" value="Epimerase_deHydtase"/>
</dbReference>
<dbReference type="PANTHER" id="PTHR43245">
    <property type="entry name" value="BIFUNCTIONAL POLYMYXIN RESISTANCE PROTEIN ARNA"/>
    <property type="match status" value="1"/>
</dbReference>
<sequence>MGKTVAITGVNSYFAQTVIPKLAADETVDRIIGIDVTPQRKSHPKLEHVRADIRSPNLDKVLQGVHTVYHMAFIVGELRNKKEAWDININGSKNVFSACVKNRVKKVIYTSSATAYGAHPDNHLSITEDKPLRGNKDSYYSYGKVQVENFVTDYFQDHPEVKLVVLRVGLGVGPNINNMFSDFWSRKVYGFMMGRHPHLQLIHEQDLGDALYLAYKKNLQGIYNVAASDGIPARWAFKQAGVRLFDLPTPVMKVLANVAFTLHLETVSQGWVSLSEYSIHMNTDKFRKATGWEPKYSSEAAFLDYLDNRNKPGKGARAS</sequence>
<dbReference type="InterPro" id="IPR050177">
    <property type="entry name" value="Lipid_A_modif_metabolic_enz"/>
</dbReference>
<dbReference type="EMBL" id="FQZU01000003">
    <property type="protein sequence ID" value="SHI95076.1"/>
    <property type="molecule type" value="Genomic_DNA"/>
</dbReference>
<dbReference type="STRING" id="1121393.SAMN02745216_00774"/>
<keyword evidence="3" id="KW-1185">Reference proteome</keyword>
<dbReference type="Pfam" id="PF01370">
    <property type="entry name" value="Epimerase"/>
    <property type="match status" value="1"/>
</dbReference>
<evidence type="ECO:0000259" key="1">
    <source>
        <dbReference type="Pfam" id="PF01370"/>
    </source>
</evidence>
<dbReference type="AlphaFoldDB" id="A0A1M6FBR0"/>
<dbReference type="Proteomes" id="UP000183994">
    <property type="component" value="Unassembled WGS sequence"/>
</dbReference>
<organism evidence="2 3">
    <name type="scientific">Desulfatibacillum alkenivorans DSM 16219</name>
    <dbReference type="NCBI Taxonomy" id="1121393"/>
    <lineage>
        <taxon>Bacteria</taxon>
        <taxon>Pseudomonadati</taxon>
        <taxon>Thermodesulfobacteriota</taxon>
        <taxon>Desulfobacteria</taxon>
        <taxon>Desulfobacterales</taxon>
        <taxon>Desulfatibacillaceae</taxon>
        <taxon>Desulfatibacillum</taxon>
    </lineage>
</organism>
<dbReference type="RefSeq" id="WP_073473049.1">
    <property type="nucleotide sequence ID" value="NZ_FQZU01000003.1"/>
</dbReference>
<accession>A0A1M6FBR0</accession>
<reference evidence="3" key="1">
    <citation type="submission" date="2016-11" db="EMBL/GenBank/DDBJ databases">
        <authorList>
            <person name="Varghese N."/>
            <person name="Submissions S."/>
        </authorList>
    </citation>
    <scope>NUCLEOTIDE SEQUENCE [LARGE SCALE GENOMIC DNA]</scope>
    <source>
        <strain evidence="3">DSM 16219</strain>
    </source>
</reference>
<name>A0A1M6FBR0_9BACT</name>
<dbReference type="SUPFAM" id="SSF51735">
    <property type="entry name" value="NAD(P)-binding Rossmann-fold domains"/>
    <property type="match status" value="1"/>
</dbReference>
<dbReference type="InterPro" id="IPR036291">
    <property type="entry name" value="NAD(P)-bd_dom_sf"/>
</dbReference>
<dbReference type="Gene3D" id="3.40.50.720">
    <property type="entry name" value="NAD(P)-binding Rossmann-like Domain"/>
    <property type="match status" value="1"/>
</dbReference>
<dbReference type="PANTHER" id="PTHR43245:SF52">
    <property type="entry name" value="NAD-DEPENDENT EPIMERASE_DEHYDRATASE"/>
    <property type="match status" value="1"/>
</dbReference>
<protein>
    <submittedName>
        <fullName evidence="2">Nucleoside-diphosphate-sugar epimerase</fullName>
    </submittedName>
</protein>
<feature type="domain" description="NAD-dependent epimerase/dehydratase" evidence="1">
    <location>
        <begin position="5"/>
        <end position="226"/>
    </location>
</feature>
<gene>
    <name evidence="2" type="ORF">SAMN02745216_00774</name>
</gene>
<proteinExistence type="predicted"/>